<reference evidence="2 3" key="1">
    <citation type="submission" date="2024-04" db="EMBL/GenBank/DDBJ databases">
        <title>Phyllosticta paracitricarpa is synonymous to the EU quarantine fungus P. citricarpa based on phylogenomic analyses.</title>
        <authorList>
            <consortium name="Lawrence Berkeley National Laboratory"/>
            <person name="Van ingen-buijs V.A."/>
            <person name="Van westerhoven A.C."/>
            <person name="Haridas S."/>
            <person name="Skiadas P."/>
            <person name="Martin F."/>
            <person name="Groenewald J.Z."/>
            <person name="Crous P.W."/>
            <person name="Seidl M.F."/>
        </authorList>
    </citation>
    <scope>NUCLEOTIDE SEQUENCE [LARGE SCALE GENOMIC DNA]</scope>
    <source>
        <strain evidence="2 3">CBS 141358</strain>
    </source>
</reference>
<dbReference type="Proteomes" id="UP001367316">
    <property type="component" value="Unassembled WGS sequence"/>
</dbReference>
<evidence type="ECO:0000256" key="1">
    <source>
        <dbReference type="SAM" id="MobiDB-lite"/>
    </source>
</evidence>
<sequence>MGSSFWSRAAGAVSVGNLSRCPPTHSRCPANPSQLGLGLGLNSKGKGRGSDITGDGNAGLRLARVGLGVRGPSSGRGRRGGEAERRSRSSVGDREASQKQLRAGASSTTSSIHSLCRPPSAFLDSQPWIWRNNPIFPLDGAEQNFAQASQLCPKLCMQKVHNTTYHAPLHWEFPEPICSLKQASANPQARIIPPTTGAPCHDHCPPHLAAMGVLPVLESTEDAQIEHALARPTSRILVHLCAWHLGTPARPVRESRLSYLRACTTQKRQDNEVSSQARATPDRIFAAAMCRIVPGWRQPEPFHDLVLENVTLWLESSPRLQVNDHIRHPASSNGVATQTNHNLAVRTLRVG</sequence>
<keyword evidence="3" id="KW-1185">Reference proteome</keyword>
<feature type="compositionally biased region" description="Low complexity" evidence="1">
    <location>
        <begin position="64"/>
        <end position="75"/>
    </location>
</feature>
<protein>
    <submittedName>
        <fullName evidence="2">Uncharacterized protein</fullName>
    </submittedName>
</protein>
<proteinExistence type="predicted"/>
<evidence type="ECO:0000313" key="3">
    <source>
        <dbReference type="Proteomes" id="UP001367316"/>
    </source>
</evidence>
<name>A0ABR1NL86_9PEZI</name>
<dbReference type="EMBL" id="JBBPBF010000002">
    <property type="protein sequence ID" value="KAK7615024.1"/>
    <property type="molecule type" value="Genomic_DNA"/>
</dbReference>
<organism evidence="2 3">
    <name type="scientific">Phyllosticta paracitricarpa</name>
    <dbReference type="NCBI Taxonomy" id="2016321"/>
    <lineage>
        <taxon>Eukaryota</taxon>
        <taxon>Fungi</taxon>
        <taxon>Dikarya</taxon>
        <taxon>Ascomycota</taxon>
        <taxon>Pezizomycotina</taxon>
        <taxon>Dothideomycetes</taxon>
        <taxon>Dothideomycetes incertae sedis</taxon>
        <taxon>Botryosphaeriales</taxon>
        <taxon>Phyllostictaceae</taxon>
        <taxon>Phyllosticta</taxon>
    </lineage>
</organism>
<gene>
    <name evidence="2" type="ORF">JOL62DRAFT_137709</name>
</gene>
<feature type="compositionally biased region" description="Basic and acidic residues" evidence="1">
    <location>
        <begin position="79"/>
        <end position="97"/>
    </location>
</feature>
<feature type="region of interest" description="Disordered" evidence="1">
    <location>
        <begin position="19"/>
        <end position="113"/>
    </location>
</feature>
<accession>A0ABR1NL86</accession>
<evidence type="ECO:0000313" key="2">
    <source>
        <dbReference type="EMBL" id="KAK7615024.1"/>
    </source>
</evidence>
<comment type="caution">
    <text evidence="2">The sequence shown here is derived from an EMBL/GenBank/DDBJ whole genome shotgun (WGS) entry which is preliminary data.</text>
</comment>